<evidence type="ECO:0000313" key="3">
    <source>
        <dbReference type="EMBL" id="CAH1640846.1"/>
    </source>
</evidence>
<reference evidence="3" key="1">
    <citation type="submission" date="2022-02" db="EMBL/GenBank/DDBJ databases">
        <authorList>
            <person name="King R."/>
        </authorList>
    </citation>
    <scope>NUCLEOTIDE SEQUENCE</scope>
</reference>
<dbReference type="FunFam" id="2.60.40.780:FF:000001">
    <property type="entry name" value="von Hippel-Lindau disease tumor suppressor"/>
    <property type="match status" value="1"/>
</dbReference>
<organism evidence="3 4">
    <name type="scientific">Spodoptera littoralis</name>
    <name type="common">Egyptian cotton leafworm</name>
    <dbReference type="NCBI Taxonomy" id="7109"/>
    <lineage>
        <taxon>Eukaryota</taxon>
        <taxon>Metazoa</taxon>
        <taxon>Ecdysozoa</taxon>
        <taxon>Arthropoda</taxon>
        <taxon>Hexapoda</taxon>
        <taxon>Insecta</taxon>
        <taxon>Pterygota</taxon>
        <taxon>Neoptera</taxon>
        <taxon>Endopterygota</taxon>
        <taxon>Lepidoptera</taxon>
        <taxon>Glossata</taxon>
        <taxon>Ditrysia</taxon>
        <taxon>Noctuoidea</taxon>
        <taxon>Noctuidae</taxon>
        <taxon>Amphipyrinae</taxon>
        <taxon>Spodoptera</taxon>
    </lineage>
</organism>
<proteinExistence type="inferred from homology"/>
<dbReference type="Pfam" id="PF01847">
    <property type="entry name" value="VHL"/>
    <property type="match status" value="1"/>
</dbReference>
<dbReference type="AlphaFoldDB" id="A0A9P0I3T4"/>
<dbReference type="Proteomes" id="UP001153321">
    <property type="component" value="Chromosome 21"/>
</dbReference>
<protein>
    <recommendedName>
        <fullName evidence="2">von Hippel-Lindau disease tumour suppressor beta domain-containing protein</fullName>
    </recommendedName>
</protein>
<evidence type="ECO:0000259" key="2">
    <source>
        <dbReference type="Pfam" id="PF01847"/>
    </source>
</evidence>
<evidence type="ECO:0000313" key="4">
    <source>
        <dbReference type="Proteomes" id="UP001153321"/>
    </source>
</evidence>
<dbReference type="InterPro" id="IPR022772">
    <property type="entry name" value="VHL_tumour_suppress_b/a_dom"/>
</dbReference>
<name>A0A9P0I3T4_SPOLI</name>
<gene>
    <name evidence="3" type="ORF">SPLIT_LOCUS6202</name>
</gene>
<dbReference type="Gene3D" id="2.60.40.780">
    <property type="entry name" value="von Hippel-Lindau disease tumour suppressor, beta domain"/>
    <property type="match status" value="1"/>
</dbReference>
<evidence type="ECO:0000256" key="1">
    <source>
        <dbReference type="ARBA" id="ARBA00010057"/>
    </source>
</evidence>
<dbReference type="SUPFAM" id="SSF49468">
    <property type="entry name" value="VHL"/>
    <property type="match status" value="1"/>
</dbReference>
<dbReference type="InterPro" id="IPR024053">
    <property type="entry name" value="VHL_beta_dom"/>
</dbReference>
<dbReference type="InterPro" id="IPR036208">
    <property type="entry name" value="VHL_sf"/>
</dbReference>
<dbReference type="CDD" id="cd05468">
    <property type="entry name" value="pVHL"/>
    <property type="match status" value="1"/>
</dbReference>
<accession>A0A9P0I3T4</accession>
<keyword evidence="4" id="KW-1185">Reference proteome</keyword>
<dbReference type="EMBL" id="LR824552">
    <property type="protein sequence ID" value="CAH1640846.1"/>
    <property type="molecule type" value="Genomic_DNA"/>
</dbReference>
<comment type="similarity">
    <text evidence="1">Belongs to the VHL family.</text>
</comment>
<dbReference type="InterPro" id="IPR037140">
    <property type="entry name" value="VHL_beta_dom_sf"/>
</dbReference>
<sequence length="135" mass="15475">MPFQEFVHEVNENGDKILVKSLNSNTPVNVRFTNQTSRPVNVWWRDYEGRQVFYGRIEPGAVHDQSTFLTHPWQFTDAGTEQYYVIDNRRVFRPPPELAGQTPNFNVTAPQCCPAAHSCCSCCHAAQQPVCQKIY</sequence>
<feature type="domain" description="von Hippel-Lindau disease tumour suppressor beta" evidence="2">
    <location>
        <begin position="19"/>
        <end position="94"/>
    </location>
</feature>